<comment type="caution">
    <text evidence="8">The sequence shown here is derived from an EMBL/GenBank/DDBJ whole genome shotgun (WGS) entry which is preliminary data.</text>
</comment>
<feature type="domain" description="Amino acid transporter transmembrane" evidence="7">
    <location>
        <begin position="48"/>
        <end position="148"/>
    </location>
</feature>
<feature type="transmembrane region" description="Helical" evidence="6">
    <location>
        <begin position="57"/>
        <end position="80"/>
    </location>
</feature>
<name>A0A7J7LXN1_9MAGN</name>
<evidence type="ECO:0000259" key="7">
    <source>
        <dbReference type="Pfam" id="PF01490"/>
    </source>
</evidence>
<dbReference type="OrthoDB" id="1429670at2759"/>
<organism evidence="8 9">
    <name type="scientific">Kingdonia uniflora</name>
    <dbReference type="NCBI Taxonomy" id="39325"/>
    <lineage>
        <taxon>Eukaryota</taxon>
        <taxon>Viridiplantae</taxon>
        <taxon>Streptophyta</taxon>
        <taxon>Embryophyta</taxon>
        <taxon>Tracheophyta</taxon>
        <taxon>Spermatophyta</taxon>
        <taxon>Magnoliopsida</taxon>
        <taxon>Ranunculales</taxon>
        <taxon>Circaeasteraceae</taxon>
        <taxon>Kingdonia</taxon>
    </lineage>
</organism>
<dbReference type="Proteomes" id="UP000541444">
    <property type="component" value="Unassembled WGS sequence"/>
</dbReference>
<feature type="transmembrane region" description="Helical" evidence="6">
    <location>
        <begin position="186"/>
        <end position="205"/>
    </location>
</feature>
<evidence type="ECO:0000256" key="4">
    <source>
        <dbReference type="ARBA" id="ARBA00022989"/>
    </source>
</evidence>
<evidence type="ECO:0000313" key="9">
    <source>
        <dbReference type="Proteomes" id="UP000541444"/>
    </source>
</evidence>
<dbReference type="Pfam" id="PF01490">
    <property type="entry name" value="Aa_trans"/>
    <property type="match status" value="1"/>
</dbReference>
<evidence type="ECO:0000256" key="5">
    <source>
        <dbReference type="ARBA" id="ARBA00023136"/>
    </source>
</evidence>
<dbReference type="InterPro" id="IPR013057">
    <property type="entry name" value="AA_transpt_TM"/>
</dbReference>
<protein>
    <recommendedName>
        <fullName evidence="7">Amino acid transporter transmembrane domain-containing protein</fullName>
    </recommendedName>
</protein>
<keyword evidence="9" id="KW-1185">Reference proteome</keyword>
<sequence>MASEKVVEMEPEEGNNNNGSNRSLSKFFWNGGSVYDAWFSRASNQIEGVKHSGPVSMVLYFTGATNILYTFGGHAVTVEIMHAMWKPQKFKLLYLIVTVYVLTLTLPSATAVYWAFGGMLLNHSNAFALLPRSGFRDTAVILMLIHQVVVERPPSFIGGWAGLYSMNIFVCYVTGVHYLLLLLPETAAAVLVLSVVVANETAAAVHKIKLLLLPYTVLNQREEQTELLLLPENIAVATEVLKFDSNKPSRFDGLNPQGSGVCSGTRMPC</sequence>
<evidence type="ECO:0000256" key="1">
    <source>
        <dbReference type="ARBA" id="ARBA00004370"/>
    </source>
</evidence>
<dbReference type="GO" id="GO:0006865">
    <property type="term" value="P:amino acid transport"/>
    <property type="evidence" value="ECO:0007669"/>
    <property type="project" value="UniProtKB-KW"/>
</dbReference>
<keyword evidence="3" id="KW-0813">Transport</keyword>
<feature type="transmembrane region" description="Helical" evidence="6">
    <location>
        <begin position="92"/>
        <end position="114"/>
    </location>
</feature>
<gene>
    <name evidence="8" type="ORF">GIB67_025883</name>
</gene>
<evidence type="ECO:0000256" key="6">
    <source>
        <dbReference type="SAM" id="Phobius"/>
    </source>
</evidence>
<keyword evidence="3" id="KW-0029">Amino-acid transport</keyword>
<keyword evidence="4 6" id="KW-1133">Transmembrane helix</keyword>
<keyword evidence="5 6" id="KW-0472">Membrane</keyword>
<evidence type="ECO:0000313" key="8">
    <source>
        <dbReference type="EMBL" id="KAF6147324.1"/>
    </source>
</evidence>
<dbReference type="EMBL" id="JACGCM010001924">
    <property type="protein sequence ID" value="KAF6147324.1"/>
    <property type="molecule type" value="Genomic_DNA"/>
</dbReference>
<accession>A0A7J7LXN1</accession>
<dbReference type="AlphaFoldDB" id="A0A7J7LXN1"/>
<evidence type="ECO:0000256" key="2">
    <source>
        <dbReference type="ARBA" id="ARBA00022692"/>
    </source>
</evidence>
<evidence type="ECO:0000256" key="3">
    <source>
        <dbReference type="ARBA" id="ARBA00022970"/>
    </source>
</evidence>
<reference evidence="8 9" key="1">
    <citation type="journal article" date="2020" name="IScience">
        <title>Genome Sequencing of the Endangered Kingdonia uniflora (Circaeasteraceae, Ranunculales) Reveals Potential Mechanisms of Evolutionary Specialization.</title>
        <authorList>
            <person name="Sun Y."/>
            <person name="Deng T."/>
            <person name="Zhang A."/>
            <person name="Moore M.J."/>
            <person name="Landis J.B."/>
            <person name="Lin N."/>
            <person name="Zhang H."/>
            <person name="Zhang X."/>
            <person name="Huang J."/>
            <person name="Zhang X."/>
            <person name="Sun H."/>
            <person name="Wang H."/>
        </authorList>
    </citation>
    <scope>NUCLEOTIDE SEQUENCE [LARGE SCALE GENOMIC DNA]</scope>
    <source>
        <strain evidence="8">TB1705</strain>
        <tissue evidence="8">Leaf</tissue>
    </source>
</reference>
<keyword evidence="2 6" id="KW-0812">Transmembrane</keyword>
<comment type="subcellular location">
    <subcellularLocation>
        <location evidence="1">Membrane</location>
    </subcellularLocation>
</comment>
<proteinExistence type="predicted"/>
<dbReference type="GO" id="GO:0016020">
    <property type="term" value="C:membrane"/>
    <property type="evidence" value="ECO:0007669"/>
    <property type="project" value="UniProtKB-SubCell"/>
</dbReference>